<evidence type="ECO:0000313" key="2">
    <source>
        <dbReference type="EMBL" id="OMO50350.1"/>
    </source>
</evidence>
<name>A0A1R3FX90_9ROSI</name>
<gene>
    <name evidence="2" type="ORF">COLO4_38117</name>
</gene>
<dbReference type="EMBL" id="AWUE01024582">
    <property type="protein sequence ID" value="OMO50350.1"/>
    <property type="molecule type" value="Genomic_DNA"/>
</dbReference>
<evidence type="ECO:0000256" key="1">
    <source>
        <dbReference type="SAM" id="MobiDB-lite"/>
    </source>
</evidence>
<evidence type="ECO:0000313" key="3">
    <source>
        <dbReference type="Proteomes" id="UP000187203"/>
    </source>
</evidence>
<sequence length="83" mass="9055">MSLDQTPRHPSEFIGNHLTVAPPQSTLPELHLQPKKSRYVLFVIPVPVPTTVLQAKAHNPTNQSLTEPKSLLSDQAKPTVGSP</sequence>
<dbReference type="Proteomes" id="UP000187203">
    <property type="component" value="Unassembled WGS sequence"/>
</dbReference>
<organism evidence="2 3">
    <name type="scientific">Corchorus olitorius</name>
    <dbReference type="NCBI Taxonomy" id="93759"/>
    <lineage>
        <taxon>Eukaryota</taxon>
        <taxon>Viridiplantae</taxon>
        <taxon>Streptophyta</taxon>
        <taxon>Embryophyta</taxon>
        <taxon>Tracheophyta</taxon>
        <taxon>Spermatophyta</taxon>
        <taxon>Magnoliopsida</taxon>
        <taxon>eudicotyledons</taxon>
        <taxon>Gunneridae</taxon>
        <taxon>Pentapetalae</taxon>
        <taxon>rosids</taxon>
        <taxon>malvids</taxon>
        <taxon>Malvales</taxon>
        <taxon>Malvaceae</taxon>
        <taxon>Grewioideae</taxon>
        <taxon>Apeibeae</taxon>
        <taxon>Corchorus</taxon>
    </lineage>
</organism>
<proteinExistence type="predicted"/>
<dbReference type="AlphaFoldDB" id="A0A1R3FX90"/>
<keyword evidence="3" id="KW-1185">Reference proteome</keyword>
<feature type="region of interest" description="Disordered" evidence="1">
    <location>
        <begin position="53"/>
        <end position="83"/>
    </location>
</feature>
<reference evidence="3" key="1">
    <citation type="submission" date="2013-09" db="EMBL/GenBank/DDBJ databases">
        <title>Corchorus olitorius genome sequencing.</title>
        <authorList>
            <person name="Alam M."/>
            <person name="Haque M.S."/>
            <person name="Islam M.S."/>
            <person name="Emdad E.M."/>
            <person name="Islam M.M."/>
            <person name="Ahmed B."/>
            <person name="Halim A."/>
            <person name="Hossen Q.M.M."/>
            <person name="Hossain M.Z."/>
            <person name="Ahmed R."/>
            <person name="Khan M.M."/>
            <person name="Islam R."/>
            <person name="Rashid M.M."/>
            <person name="Khan S.A."/>
            <person name="Rahman M.S."/>
            <person name="Alam M."/>
            <person name="Yahiya A.S."/>
            <person name="Khan M.S."/>
            <person name="Azam M.S."/>
            <person name="Haque T."/>
            <person name="Lashkar M.Z.H."/>
            <person name="Akhand A.I."/>
            <person name="Morshed G."/>
            <person name="Roy S."/>
            <person name="Uddin K.S."/>
            <person name="Rabeya T."/>
            <person name="Hossain A.S."/>
            <person name="Chowdhury A."/>
            <person name="Snigdha A.R."/>
            <person name="Mortoza M.S."/>
            <person name="Matin S.A."/>
            <person name="Hoque S.M.E."/>
            <person name="Islam M.K."/>
            <person name="Roy D.K."/>
            <person name="Haider R."/>
            <person name="Moosa M.M."/>
            <person name="Elias S.M."/>
            <person name="Hasan A.M."/>
            <person name="Jahan S."/>
            <person name="Shafiuddin M."/>
            <person name="Mahmood N."/>
            <person name="Shommy N.S."/>
        </authorList>
    </citation>
    <scope>NUCLEOTIDE SEQUENCE [LARGE SCALE GENOMIC DNA]</scope>
    <source>
        <strain evidence="3">cv. O-4</strain>
    </source>
</reference>
<protein>
    <submittedName>
        <fullName evidence="2">Otubain</fullName>
    </submittedName>
</protein>
<accession>A0A1R3FX90</accession>
<comment type="caution">
    <text evidence="2">The sequence shown here is derived from an EMBL/GenBank/DDBJ whole genome shotgun (WGS) entry which is preliminary data.</text>
</comment>